<keyword evidence="6" id="KW-0443">Lipid metabolism</keyword>
<dbReference type="GO" id="GO:0006793">
    <property type="term" value="P:phosphorus metabolic process"/>
    <property type="evidence" value="ECO:0007669"/>
    <property type="project" value="UniProtKB-ARBA"/>
</dbReference>
<dbReference type="PROSITE" id="PS50035">
    <property type="entry name" value="PLD"/>
    <property type="match status" value="2"/>
</dbReference>
<evidence type="ECO:0000313" key="8">
    <source>
        <dbReference type="EMBL" id="EFV13066.1"/>
    </source>
</evidence>
<evidence type="ECO:0000256" key="4">
    <source>
        <dbReference type="ARBA" id="ARBA00022801"/>
    </source>
</evidence>
<dbReference type="PANTHER" id="PTHR43856">
    <property type="entry name" value="CARDIOLIPIN HYDROLASE"/>
    <property type="match status" value="1"/>
</dbReference>
<keyword evidence="5" id="KW-0442">Lipid degradation</keyword>
<dbReference type="Proteomes" id="UP000004816">
    <property type="component" value="Unassembled WGS sequence"/>
</dbReference>
<dbReference type="AlphaFoldDB" id="E5XRG4"/>
<dbReference type="EMBL" id="ACZI02000002">
    <property type="protein sequence ID" value="EFV13066.1"/>
    <property type="molecule type" value="Genomic_DNA"/>
</dbReference>
<dbReference type="GO" id="GO:0016042">
    <property type="term" value="P:lipid catabolic process"/>
    <property type="evidence" value="ECO:0007669"/>
    <property type="project" value="UniProtKB-KW"/>
</dbReference>
<organism evidence="8 9">
    <name type="scientific">Segniliparus rugosus (strain ATCC BAA-974 / DSM 45345 / CCUG 50838 / CIP 108380 / JCM 13579 / CDC 945)</name>
    <dbReference type="NCBI Taxonomy" id="679197"/>
    <lineage>
        <taxon>Bacteria</taxon>
        <taxon>Bacillati</taxon>
        <taxon>Actinomycetota</taxon>
        <taxon>Actinomycetes</taxon>
        <taxon>Mycobacteriales</taxon>
        <taxon>Segniliparaceae</taxon>
        <taxon>Segniliparus</taxon>
    </lineage>
</organism>
<feature type="domain" description="PLD phosphodiesterase" evidence="7">
    <location>
        <begin position="440"/>
        <end position="467"/>
    </location>
</feature>
<dbReference type="Gene3D" id="3.30.870.10">
    <property type="entry name" value="Endonuclease Chain A"/>
    <property type="match status" value="2"/>
</dbReference>
<protein>
    <recommendedName>
        <fullName evidence="3">phospholipase D</fullName>
        <ecNumber evidence="3">3.1.4.4</ecNumber>
    </recommendedName>
</protein>
<proteinExistence type="inferred from homology"/>
<name>E5XRG4_SEGRC</name>
<evidence type="ECO:0000256" key="2">
    <source>
        <dbReference type="ARBA" id="ARBA00008664"/>
    </source>
</evidence>
<gene>
    <name evidence="8" type="ORF">HMPREF9336_02086</name>
</gene>
<evidence type="ECO:0000256" key="5">
    <source>
        <dbReference type="ARBA" id="ARBA00022963"/>
    </source>
</evidence>
<accession>E5XRG4</accession>
<comment type="catalytic activity">
    <reaction evidence="1">
        <text>a 1,2-diacyl-sn-glycero-3-phosphocholine + H2O = a 1,2-diacyl-sn-glycero-3-phosphate + choline + H(+)</text>
        <dbReference type="Rhea" id="RHEA:14445"/>
        <dbReference type="ChEBI" id="CHEBI:15354"/>
        <dbReference type="ChEBI" id="CHEBI:15377"/>
        <dbReference type="ChEBI" id="CHEBI:15378"/>
        <dbReference type="ChEBI" id="CHEBI:57643"/>
        <dbReference type="ChEBI" id="CHEBI:58608"/>
        <dbReference type="EC" id="3.1.4.4"/>
    </reaction>
</comment>
<dbReference type="GO" id="GO:0016891">
    <property type="term" value="F:RNA endonuclease activity producing 5'-phosphomonoesters, hydrolytic mechanism"/>
    <property type="evidence" value="ECO:0007669"/>
    <property type="project" value="TreeGrafter"/>
</dbReference>
<evidence type="ECO:0000256" key="3">
    <source>
        <dbReference type="ARBA" id="ARBA00012027"/>
    </source>
</evidence>
<evidence type="ECO:0000256" key="6">
    <source>
        <dbReference type="ARBA" id="ARBA00023098"/>
    </source>
</evidence>
<dbReference type="PANTHER" id="PTHR43856:SF1">
    <property type="entry name" value="MITOCHONDRIAL CARDIOLIPIN HYDROLASE"/>
    <property type="match status" value="1"/>
</dbReference>
<dbReference type="SUPFAM" id="SSF56024">
    <property type="entry name" value="Phospholipase D/nuclease"/>
    <property type="match status" value="2"/>
</dbReference>
<dbReference type="InterPro" id="IPR051406">
    <property type="entry name" value="PLD_domain"/>
</dbReference>
<dbReference type="SMART" id="SM00155">
    <property type="entry name" value="PLDc"/>
    <property type="match status" value="2"/>
</dbReference>
<reference evidence="8 9" key="1">
    <citation type="journal article" date="2011" name="Stand. Genomic Sci.">
        <title>High quality draft genome sequence of Segniliparus rugosus CDC 945(T)= (ATCC BAA-974(T)).</title>
        <authorList>
            <person name="Earl A.M."/>
            <person name="Desjardins C.A."/>
            <person name="Fitzgerald M.G."/>
            <person name="Arachchi H.M."/>
            <person name="Zeng Q."/>
            <person name="Mehta T."/>
            <person name="Griggs A."/>
            <person name="Birren B.W."/>
            <person name="Toney N.C."/>
            <person name="Carr J."/>
            <person name="Posey J."/>
            <person name="Butler W.R."/>
        </authorList>
    </citation>
    <scope>NUCLEOTIDE SEQUENCE [LARGE SCALE GENOMIC DNA]</scope>
    <source>
        <strain evidence="9">ATCC BAA-974 / DSM 45345 / CCUG 50838 / CIP 108380 / JCM 13579 / CDC 945</strain>
    </source>
</reference>
<dbReference type="EC" id="3.1.4.4" evidence="3"/>
<dbReference type="eggNOG" id="COG1502">
    <property type="taxonomic scope" value="Bacteria"/>
</dbReference>
<dbReference type="GO" id="GO:0004630">
    <property type="term" value="F:phospholipase D activity"/>
    <property type="evidence" value="ECO:0007669"/>
    <property type="project" value="UniProtKB-EC"/>
</dbReference>
<keyword evidence="9" id="KW-1185">Reference proteome</keyword>
<evidence type="ECO:0000259" key="7">
    <source>
        <dbReference type="PROSITE" id="PS50035"/>
    </source>
</evidence>
<keyword evidence="4" id="KW-0378">Hydrolase</keyword>
<dbReference type="HOGENOM" id="CLU_534084_0_0_11"/>
<sequence length="510" mass="54193">MMGDNGLWGAVKNFDPSVAERIQSAFADRSAGLSGFGGKLVAARQLPGWQGPGKEAASGSFVEPLGYLAEARSATEQADAKVGDFAEAMGRLRARAVEVEAMAQSAGFSVGADGSIRDSYALAGLVGSLSPADRARYEQVRVELPAEVSAVLAQAKEAESRAVAGLRAAGNLAAVRQLGAAASQLAAEGSGDDLVLYVEGPHQPDGVNHDSNWQQVLKLIDGAQKSVDVTMYGFTDPAIRDALVDAAARGVKVRVVLDKGGQQKKDQPVFDYLNSHGVQAVWSSTDDFRFTHQKTVTVDGETSAVMTGNFDPEYYDTARDFVVLDTNKRDVAAIQDVFNHDFVGTGGTKTDGYTPPTGDNLVWSPTNAQGKIFALIDGAKHTLSLDQQYVASQDITDHLVAAAQRGVDVQVTMVNNPSYYKYWDQLAAAGVDVHLYGRNADMYIHAKNIVADNTSALVGSINLSDNSMLNNRELAVATDDLDVVAGLETTNASDFVGGYEYRPAASDSKR</sequence>
<dbReference type="Pfam" id="PF13091">
    <property type="entry name" value="PLDc_2"/>
    <property type="match status" value="2"/>
</dbReference>
<dbReference type="CDD" id="cd09128">
    <property type="entry name" value="PLDc_unchar1_2"/>
    <property type="match status" value="1"/>
</dbReference>
<evidence type="ECO:0000256" key="1">
    <source>
        <dbReference type="ARBA" id="ARBA00000798"/>
    </source>
</evidence>
<dbReference type="STRING" id="679197.HMPREF9336_02086"/>
<dbReference type="InterPro" id="IPR001736">
    <property type="entry name" value="PLipase_D/transphosphatidylase"/>
</dbReference>
<feature type="domain" description="PLD phosphodiesterase" evidence="7">
    <location>
        <begin position="287"/>
        <end position="314"/>
    </location>
</feature>
<comment type="similarity">
    <text evidence="2">Belongs to the phospholipase D family.</text>
</comment>
<evidence type="ECO:0000313" key="9">
    <source>
        <dbReference type="Proteomes" id="UP000004816"/>
    </source>
</evidence>
<comment type="caution">
    <text evidence="8">The sequence shown here is derived from an EMBL/GenBank/DDBJ whole genome shotgun (WGS) entry which is preliminary data.</text>
</comment>
<dbReference type="InterPro" id="IPR025202">
    <property type="entry name" value="PLD-like_dom"/>
</dbReference>